<dbReference type="Pfam" id="PF01730">
    <property type="entry name" value="UreF"/>
    <property type="match status" value="1"/>
</dbReference>
<dbReference type="InterPro" id="IPR038277">
    <property type="entry name" value="UreF_sf"/>
</dbReference>
<sequence>MKEKKLNLKKHLNTVVTLNSDYLNLLDLMQITNANFPIGTFSHSFGVETYIRKDIVFDGESLIKALLLYMNEQLLHGDLLAIYQIFKLLPKQKINAIWEIDQMINFQGLARETREGQRRIGQQMVKIYNELFNCELLVEYAERIKNKKSYGNPAVAFALLAMHLKIDLKTALYTHLYSTVAALTQNCVRAIPLGQVKGQKIIYQLKHVYFDDIVNKVFTLDFKTDFCKNIPGLEIAQMEHEDTPVRLFMS</sequence>
<comment type="subcellular location">
    <subcellularLocation>
        <location evidence="3">Cytoplasm</location>
    </subcellularLocation>
</comment>
<reference evidence="4" key="1">
    <citation type="journal article" date="1999" name="Int. J. Syst. Bacteriol.">
        <title>Phylogenetic analysis of Ureaplasma urealyticum -- support for the establishment of a new species, Ureaplasma parvum.</title>
        <authorList>
            <person name="kong F."/>
            <person name="James G."/>
            <person name="Ma Z."/>
            <person name="Gordon S."/>
            <person name="Bin W."/>
            <person name="Gilbert G.L."/>
        </authorList>
    </citation>
    <scope>NUCLEOTIDE SEQUENCE</scope>
    <source>
        <strain evidence="4">ATCC33697</strain>
    </source>
</reference>
<dbReference type="AlphaFoldDB" id="Q7BSC3"/>
<dbReference type="Gene3D" id="1.10.4190.10">
    <property type="entry name" value="Urease accessory protein UreF"/>
    <property type="match status" value="1"/>
</dbReference>
<accession>Q7BSC3</accession>
<evidence type="ECO:0000256" key="2">
    <source>
        <dbReference type="ARBA" id="ARBA00023186"/>
    </source>
</evidence>
<protein>
    <recommendedName>
        <fullName evidence="3">Urease accessory protein UreF</fullName>
    </recommendedName>
</protein>
<comment type="similarity">
    <text evidence="3">Belongs to the UreF family.</text>
</comment>
<evidence type="ECO:0000256" key="3">
    <source>
        <dbReference type="HAMAP-Rule" id="MF_01385"/>
    </source>
</evidence>
<evidence type="ECO:0000313" key="4">
    <source>
        <dbReference type="EMBL" id="AAG10364.1"/>
    </source>
</evidence>
<dbReference type="PANTHER" id="PTHR33620:SF1">
    <property type="entry name" value="UREASE ACCESSORY PROTEIN F"/>
    <property type="match status" value="1"/>
</dbReference>
<dbReference type="GO" id="GO:0005737">
    <property type="term" value="C:cytoplasm"/>
    <property type="evidence" value="ECO:0007669"/>
    <property type="project" value="UniProtKB-SubCell"/>
</dbReference>
<keyword evidence="3" id="KW-0963">Cytoplasm</keyword>
<comment type="function">
    <text evidence="3">Required for maturation of urease via the functional incorporation of the urease nickel metallocenter.</text>
</comment>
<organism evidence="4">
    <name type="scientific">Ureaplasma parvum serovar 14</name>
    <dbReference type="NCBI Taxonomy" id="95668"/>
    <lineage>
        <taxon>Bacteria</taxon>
        <taxon>Bacillati</taxon>
        <taxon>Mycoplasmatota</taxon>
        <taxon>Mycoplasmoidales</taxon>
        <taxon>Mycoplasmoidaceae</taxon>
        <taxon>Ureaplasma</taxon>
    </lineage>
</organism>
<comment type="subunit">
    <text evidence="3">UreD, UreF and UreG form a complex that acts as a GTP-hydrolysis-dependent molecular chaperone, activating the urease apoprotein by helping to assemble the nickel containing metallocenter of UreC. The UreE protein probably delivers the nickel.</text>
</comment>
<gene>
    <name evidence="3 4" type="primary">ureF</name>
</gene>
<dbReference type="EMBL" id="AF085733">
    <property type="protein sequence ID" value="AAG10364.1"/>
    <property type="molecule type" value="Genomic_DNA"/>
</dbReference>
<keyword evidence="2 3" id="KW-0143">Chaperone</keyword>
<proteinExistence type="inferred from homology"/>
<dbReference type="PIRSF" id="PIRSF009467">
    <property type="entry name" value="Ureas_acces_UreF"/>
    <property type="match status" value="1"/>
</dbReference>
<reference evidence="4" key="2">
    <citation type="journal article" date="2004" name="Int. J. Syst. Evol. Microbiol.">
        <title>Postgenomic taxonomy of human ureaplasmas - a case study based on multiple gene sequences.</title>
        <authorList>
            <person name="Kong F."/>
            <person name="Gilbert G.L."/>
        </authorList>
    </citation>
    <scope>NUCLEOTIDE SEQUENCE</scope>
    <source>
        <strain evidence="4">ATCC33697</strain>
    </source>
</reference>
<dbReference type="InterPro" id="IPR002639">
    <property type="entry name" value="UreF"/>
</dbReference>
<dbReference type="HAMAP" id="MF_01385">
    <property type="entry name" value="UreF"/>
    <property type="match status" value="1"/>
</dbReference>
<name>Q7BSC3_UREPR</name>
<dbReference type="PANTHER" id="PTHR33620">
    <property type="entry name" value="UREASE ACCESSORY PROTEIN F"/>
    <property type="match status" value="1"/>
</dbReference>
<keyword evidence="1 3" id="KW-0996">Nickel insertion</keyword>
<dbReference type="GO" id="GO:0016151">
    <property type="term" value="F:nickel cation binding"/>
    <property type="evidence" value="ECO:0007669"/>
    <property type="project" value="UniProtKB-UniRule"/>
</dbReference>
<evidence type="ECO:0000256" key="1">
    <source>
        <dbReference type="ARBA" id="ARBA00022988"/>
    </source>
</evidence>